<evidence type="ECO:0000256" key="10">
    <source>
        <dbReference type="ARBA" id="ARBA00023273"/>
    </source>
</evidence>
<evidence type="ECO:0000256" key="12">
    <source>
        <dbReference type="SAM" id="MobiDB-lite"/>
    </source>
</evidence>
<dbReference type="SMART" id="SM00320">
    <property type="entry name" value="WD40"/>
    <property type="match status" value="4"/>
</dbReference>
<proteinExistence type="inferred from homology"/>
<dbReference type="InterPro" id="IPR001680">
    <property type="entry name" value="WD40_rpt"/>
</dbReference>
<keyword evidence="14" id="KW-1185">Reference proteome</keyword>
<keyword evidence="6" id="KW-0677">Repeat</keyword>
<evidence type="ECO:0000256" key="11">
    <source>
        <dbReference type="PROSITE-ProRule" id="PRU00221"/>
    </source>
</evidence>
<dbReference type="InterPro" id="IPR050687">
    <property type="entry name" value="Dynein_IC"/>
</dbReference>
<reference evidence="13 14" key="1">
    <citation type="submission" date="2019-01" db="EMBL/GenBank/DDBJ databases">
        <title>A draft genome assembly of the solar-powered sea slug Elysia chlorotica.</title>
        <authorList>
            <person name="Cai H."/>
            <person name="Li Q."/>
            <person name="Fang X."/>
            <person name="Li J."/>
            <person name="Curtis N.E."/>
            <person name="Altenburger A."/>
            <person name="Shibata T."/>
            <person name="Feng M."/>
            <person name="Maeda T."/>
            <person name="Schwartz J.A."/>
            <person name="Shigenobu S."/>
            <person name="Lundholm N."/>
            <person name="Nishiyama T."/>
            <person name="Yang H."/>
            <person name="Hasebe M."/>
            <person name="Li S."/>
            <person name="Pierce S.K."/>
            <person name="Wang J."/>
        </authorList>
    </citation>
    <scope>NUCLEOTIDE SEQUENCE [LARGE SCALE GENOMIC DNA]</scope>
    <source>
        <strain evidence="13">EC2010</strain>
        <tissue evidence="13">Whole organism of an adult</tissue>
    </source>
</reference>
<dbReference type="GO" id="GO:0036157">
    <property type="term" value="C:outer dynein arm"/>
    <property type="evidence" value="ECO:0007669"/>
    <property type="project" value="TreeGrafter"/>
</dbReference>
<dbReference type="EMBL" id="RQTK01000406">
    <property type="protein sequence ID" value="RUS80193.1"/>
    <property type="molecule type" value="Genomic_DNA"/>
</dbReference>
<evidence type="ECO:0000256" key="3">
    <source>
        <dbReference type="ARBA" id="ARBA00022490"/>
    </source>
</evidence>
<keyword evidence="10" id="KW-0966">Cell projection</keyword>
<feature type="region of interest" description="Disordered" evidence="12">
    <location>
        <begin position="1"/>
        <end position="38"/>
    </location>
</feature>
<comment type="similarity">
    <text evidence="2">Belongs to the dynein intermediate chain family.</text>
</comment>
<feature type="region of interest" description="Disordered" evidence="12">
    <location>
        <begin position="107"/>
        <end position="216"/>
    </location>
</feature>
<organism evidence="13 14">
    <name type="scientific">Elysia chlorotica</name>
    <name type="common">Eastern emerald elysia</name>
    <name type="synonym">Sea slug</name>
    <dbReference type="NCBI Taxonomy" id="188477"/>
    <lineage>
        <taxon>Eukaryota</taxon>
        <taxon>Metazoa</taxon>
        <taxon>Spiralia</taxon>
        <taxon>Lophotrochozoa</taxon>
        <taxon>Mollusca</taxon>
        <taxon>Gastropoda</taxon>
        <taxon>Heterobranchia</taxon>
        <taxon>Euthyneura</taxon>
        <taxon>Panpulmonata</taxon>
        <taxon>Sacoglossa</taxon>
        <taxon>Placobranchoidea</taxon>
        <taxon>Plakobranchidae</taxon>
        <taxon>Elysia</taxon>
    </lineage>
</organism>
<dbReference type="GO" id="GO:0003341">
    <property type="term" value="P:cilium movement"/>
    <property type="evidence" value="ECO:0007669"/>
    <property type="project" value="TreeGrafter"/>
</dbReference>
<keyword evidence="7" id="KW-0243">Dynein</keyword>
<dbReference type="STRING" id="188477.A0A433TF41"/>
<dbReference type="GO" id="GO:0005874">
    <property type="term" value="C:microtubule"/>
    <property type="evidence" value="ECO:0007669"/>
    <property type="project" value="UniProtKB-KW"/>
</dbReference>
<evidence type="ECO:0000256" key="8">
    <source>
        <dbReference type="ARBA" id="ARBA00023175"/>
    </source>
</evidence>
<keyword evidence="8" id="KW-0505">Motor protein</keyword>
<evidence type="ECO:0000313" key="14">
    <source>
        <dbReference type="Proteomes" id="UP000271974"/>
    </source>
</evidence>
<dbReference type="Gene3D" id="2.130.10.10">
    <property type="entry name" value="YVTN repeat-like/Quinoprotein amine dehydrogenase"/>
    <property type="match status" value="2"/>
</dbReference>
<dbReference type="PROSITE" id="PS50082">
    <property type="entry name" value="WD_REPEATS_2"/>
    <property type="match status" value="1"/>
</dbReference>
<evidence type="ECO:0000256" key="1">
    <source>
        <dbReference type="ARBA" id="ARBA00004430"/>
    </source>
</evidence>
<dbReference type="SUPFAM" id="SSF50978">
    <property type="entry name" value="WD40 repeat-like"/>
    <property type="match status" value="1"/>
</dbReference>
<dbReference type="GO" id="GO:0036158">
    <property type="term" value="P:outer dynein arm assembly"/>
    <property type="evidence" value="ECO:0007669"/>
    <property type="project" value="TreeGrafter"/>
</dbReference>
<dbReference type="GO" id="GO:0045503">
    <property type="term" value="F:dynein light chain binding"/>
    <property type="evidence" value="ECO:0007669"/>
    <property type="project" value="TreeGrafter"/>
</dbReference>
<accession>A0A433TF41</accession>
<dbReference type="Pfam" id="PF00400">
    <property type="entry name" value="WD40"/>
    <property type="match status" value="2"/>
</dbReference>
<feature type="compositionally biased region" description="Acidic residues" evidence="12">
    <location>
        <begin position="25"/>
        <end position="38"/>
    </location>
</feature>
<gene>
    <name evidence="13" type="ORF">EGW08_012050</name>
</gene>
<dbReference type="InterPro" id="IPR036322">
    <property type="entry name" value="WD40_repeat_dom_sf"/>
</dbReference>
<evidence type="ECO:0000256" key="5">
    <source>
        <dbReference type="ARBA" id="ARBA00022701"/>
    </source>
</evidence>
<feature type="non-terminal residue" evidence="13">
    <location>
        <position position="572"/>
    </location>
</feature>
<dbReference type="OrthoDB" id="10261376at2759"/>
<feature type="compositionally biased region" description="Basic and acidic residues" evidence="12">
    <location>
        <begin position="107"/>
        <end position="117"/>
    </location>
</feature>
<dbReference type="AlphaFoldDB" id="A0A433TF41"/>
<dbReference type="GO" id="GO:0045504">
    <property type="term" value="F:dynein heavy chain binding"/>
    <property type="evidence" value="ECO:0007669"/>
    <property type="project" value="TreeGrafter"/>
</dbReference>
<feature type="compositionally biased region" description="Polar residues" evidence="12">
    <location>
        <begin position="181"/>
        <end position="196"/>
    </location>
</feature>
<keyword evidence="9" id="KW-0206">Cytoskeleton</keyword>
<dbReference type="PANTHER" id="PTHR12442">
    <property type="entry name" value="DYNEIN INTERMEDIATE CHAIN"/>
    <property type="match status" value="1"/>
</dbReference>
<evidence type="ECO:0000256" key="4">
    <source>
        <dbReference type="ARBA" id="ARBA00022574"/>
    </source>
</evidence>
<evidence type="ECO:0000256" key="6">
    <source>
        <dbReference type="ARBA" id="ARBA00022737"/>
    </source>
</evidence>
<evidence type="ECO:0000256" key="7">
    <source>
        <dbReference type="ARBA" id="ARBA00023017"/>
    </source>
</evidence>
<dbReference type="Proteomes" id="UP000271974">
    <property type="component" value="Unassembled WGS sequence"/>
</dbReference>
<feature type="repeat" description="WD" evidence="11">
    <location>
        <begin position="525"/>
        <end position="567"/>
    </location>
</feature>
<comment type="subcellular location">
    <subcellularLocation>
        <location evidence="1">Cytoplasm</location>
        <location evidence="1">Cytoskeleton</location>
        <location evidence="1">Cilium axoneme</location>
    </subcellularLocation>
</comment>
<evidence type="ECO:0000256" key="9">
    <source>
        <dbReference type="ARBA" id="ARBA00023212"/>
    </source>
</evidence>
<keyword evidence="3" id="KW-0963">Cytoplasm</keyword>
<feature type="region of interest" description="Disordered" evidence="12">
    <location>
        <begin position="233"/>
        <end position="258"/>
    </location>
</feature>
<comment type="caution">
    <text evidence="13">The sequence shown here is derived from an EMBL/GenBank/DDBJ whole genome shotgun (WGS) entry which is preliminary data.</text>
</comment>
<protein>
    <submittedName>
        <fullName evidence="13">Uncharacterized protein</fullName>
    </submittedName>
</protein>
<evidence type="ECO:0000313" key="13">
    <source>
        <dbReference type="EMBL" id="RUS80193.1"/>
    </source>
</evidence>
<evidence type="ECO:0000256" key="2">
    <source>
        <dbReference type="ARBA" id="ARBA00011059"/>
    </source>
</evidence>
<keyword evidence="4 11" id="KW-0853">WD repeat</keyword>
<sequence>MPPKQVKSKTAASIDRKRSKRGEGDDLTEMGDGTEQDDWMQAKTLVKPEDQLELSEAELKEEFTRILTANNPHAPQNIVRYSFKERQYKQTSSVDQLAVHFALDGNLLHKDSEEARKQFNRTGLAETKEEEKEEASEGAADAAAGEEGGEEGAAEGKEEGGDEEAAPAPAAKTGGKEKKLTNQFNFSERASQTYNNPFRDRATVTEPPPRASFSSNVTQWEIYDAYQEDFDKQEKTKEKKVIPGKKEEEKSKKKFQISETSSDDISRVETAAKIVERMVNQNTYDDIAQDFRYWEDVSDEFRDSEGTLLPLWKFSFEKAKKLAITSVCWSPKYCDLVAVSCGSYDFMKQGSGLIILWTMKNPSFPECFFETDSGVMCLDVHPQHPHWICAGFYDGSVAIFSAVDKREGAIHRCTAKNGKHTDPVWQVRWQKDDADNNMNFYSISSDGRICLWTILKNEMVYQDVIRLSLPDVSAEGPDGIKVATTGCGTAFDFHKQKDYLFLVGTEEGKVHICSKAYTSHFIDTIDAHNMAVYKVCWNRFHPKIFITCSADWTVKIWEMKDTMDKTENVEES</sequence>
<dbReference type="FunFam" id="2.130.10.10:FF:000349">
    <property type="entry name" value="Dynein axonemal intermediate chain 1"/>
    <property type="match status" value="1"/>
</dbReference>
<feature type="compositionally biased region" description="Basic and acidic residues" evidence="12">
    <location>
        <begin position="233"/>
        <end position="251"/>
    </location>
</feature>
<dbReference type="PANTHER" id="PTHR12442:SF11">
    <property type="entry name" value="DYNEIN AXONEMAL INTERMEDIATE CHAIN 1"/>
    <property type="match status" value="1"/>
</dbReference>
<name>A0A433TF41_ELYCH</name>
<dbReference type="InterPro" id="IPR015943">
    <property type="entry name" value="WD40/YVTN_repeat-like_dom_sf"/>
</dbReference>
<keyword evidence="5" id="KW-0493">Microtubule</keyword>